<dbReference type="Gene3D" id="3.40.50.1820">
    <property type="entry name" value="alpha/beta hydrolase"/>
    <property type="match status" value="1"/>
</dbReference>
<dbReference type="InterPro" id="IPR029058">
    <property type="entry name" value="AB_hydrolase_fold"/>
</dbReference>
<dbReference type="PANTHER" id="PTHR12277:SF81">
    <property type="entry name" value="PROTEIN ABHD13"/>
    <property type="match status" value="1"/>
</dbReference>
<dbReference type="GO" id="GO:0016787">
    <property type="term" value="F:hydrolase activity"/>
    <property type="evidence" value="ECO:0007669"/>
    <property type="project" value="UniProtKB-KW"/>
</dbReference>
<evidence type="ECO:0000313" key="4">
    <source>
        <dbReference type="Proteomes" id="UP000594342"/>
    </source>
</evidence>
<gene>
    <name evidence="3" type="ORF">YASMINEVIRUS_298</name>
</gene>
<dbReference type="Pfam" id="PF00561">
    <property type="entry name" value="Abhydrolase_1"/>
    <property type="match status" value="1"/>
</dbReference>
<evidence type="ECO:0000256" key="1">
    <source>
        <dbReference type="SAM" id="Phobius"/>
    </source>
</evidence>
<keyword evidence="1" id="KW-0812">Transmembrane</keyword>
<dbReference type="InterPro" id="IPR000073">
    <property type="entry name" value="AB_hydrolase_1"/>
</dbReference>
<keyword evidence="4" id="KW-1185">Reference proteome</keyword>
<dbReference type="SUPFAM" id="SSF53474">
    <property type="entry name" value="alpha/beta-Hydrolases"/>
    <property type="match status" value="1"/>
</dbReference>
<dbReference type="Proteomes" id="UP000594342">
    <property type="component" value="Unassembled WGS sequence"/>
</dbReference>
<dbReference type="PANTHER" id="PTHR12277">
    <property type="entry name" value="ALPHA/BETA HYDROLASE DOMAIN-CONTAINING PROTEIN"/>
    <property type="match status" value="1"/>
</dbReference>
<keyword evidence="1" id="KW-1133">Transmembrane helix</keyword>
<dbReference type="EMBL" id="UPSH01000001">
    <property type="protein sequence ID" value="VBB17835.1"/>
    <property type="molecule type" value="Genomic_DNA"/>
</dbReference>
<protein>
    <submittedName>
        <fullName evidence="3">Alpha/beta hydrolase family protein</fullName>
    </submittedName>
</protein>
<keyword evidence="1" id="KW-0472">Membrane</keyword>
<feature type="transmembrane region" description="Helical" evidence="1">
    <location>
        <begin position="17"/>
        <end position="41"/>
    </location>
</feature>
<proteinExistence type="predicted"/>
<feature type="domain" description="AB hydrolase-1" evidence="2">
    <location>
        <begin position="127"/>
        <end position="213"/>
    </location>
</feature>
<comment type="caution">
    <text evidence="3">The sequence shown here is derived from an EMBL/GenBank/DDBJ whole genome shotgun (WGS) entry which is preliminary data.</text>
</comment>
<evidence type="ECO:0000259" key="2">
    <source>
        <dbReference type="Pfam" id="PF00561"/>
    </source>
</evidence>
<accession>A0A5K0U7S3</accession>
<reference evidence="3 4" key="1">
    <citation type="submission" date="2018-10" db="EMBL/GenBank/DDBJ databases">
        <authorList>
            <consortium name="IHU Genomes"/>
        </authorList>
    </citation>
    <scope>NUCLEOTIDE SEQUENCE [LARGE SCALE GENOMIC DNA]</scope>
    <source>
        <strain evidence="3 4">A1</strain>
    </source>
</reference>
<name>A0A5K0U7S3_9VIRU</name>
<sequence length="326" mass="37263">MTQNSIVSTALFTTTTISTIFCVAGIATLICTSLLLLWTVYRIITKRSIPVVDFARRCMDYPFIKLTEYIMFRPEKLDDELYTRWMSHSHVLNEKIKTKDGHTLDACLYRYDRQPSYSDDLIYLYSHGNSGWLGLVLESPTCRYLSKRATLFIYDYRGYGKSEGSPSEDGLLSDALSAWEFLVYKKNVDPKKIVLFGHSLGTSITAHLALHHVKTKTTFSNVLVLQNGFESVRRVISDHSPVGGWFVKSKLNTKNFLKEIDTLTKDIRIVVIHSKDDKLIHVNHSHNLVNSMNSNDVKLLTVEGDHDEAKYDDNVHEHLSKLHDSL</sequence>
<organism evidence="3 4">
    <name type="scientific">Yasminevirus sp. GU-2018</name>
    <dbReference type="NCBI Taxonomy" id="2420051"/>
    <lineage>
        <taxon>Viruses</taxon>
        <taxon>Varidnaviria</taxon>
        <taxon>Bamfordvirae</taxon>
        <taxon>Nucleocytoviricota</taxon>
        <taxon>Megaviricetes</taxon>
        <taxon>Imitervirales</taxon>
        <taxon>Mimiviridae</taxon>
        <taxon>Klosneuvirinae</taxon>
        <taxon>Yasminevirus</taxon>
        <taxon>Yasminevirus saudimassiliense</taxon>
    </lineage>
</organism>
<keyword evidence="3" id="KW-0378">Hydrolase</keyword>
<evidence type="ECO:0000313" key="3">
    <source>
        <dbReference type="EMBL" id="VBB17835.1"/>
    </source>
</evidence>